<dbReference type="GO" id="GO:0004781">
    <property type="term" value="F:sulfate adenylyltransferase (ATP) activity"/>
    <property type="evidence" value="ECO:0007669"/>
    <property type="project" value="UniProtKB-UniRule"/>
</dbReference>
<dbReference type="PROSITE" id="PS00301">
    <property type="entry name" value="G_TR_1"/>
    <property type="match status" value="1"/>
</dbReference>
<dbReference type="NCBIfam" id="NF003478">
    <property type="entry name" value="PRK05124.1"/>
    <property type="match status" value="1"/>
</dbReference>
<dbReference type="SUPFAM" id="SSF50447">
    <property type="entry name" value="Translation proteins"/>
    <property type="match status" value="1"/>
</dbReference>
<comment type="subunit">
    <text evidence="8">Heterodimer composed of CysD, the smaller subunit, and CysNC.</text>
</comment>
<dbReference type="FunFam" id="2.40.30.10:FF:000027">
    <property type="entry name" value="Sulfate adenylyltransferase subunit 1"/>
    <property type="match status" value="1"/>
</dbReference>
<dbReference type="GO" id="GO:0070814">
    <property type="term" value="P:hydrogen sulfide biosynthetic process"/>
    <property type="evidence" value="ECO:0007669"/>
    <property type="project" value="UniProtKB-UniRule"/>
</dbReference>
<dbReference type="InterPro" id="IPR011779">
    <property type="entry name" value="SO4_adenylTrfase_lsu"/>
</dbReference>
<dbReference type="OrthoDB" id="9804504at2"/>
<dbReference type="FunFam" id="3.40.50.300:FF:000119">
    <property type="entry name" value="Sulfate adenylyltransferase subunit 1"/>
    <property type="match status" value="1"/>
</dbReference>
<keyword evidence="5 9" id="KW-0067">ATP-binding</keyword>
<evidence type="ECO:0000256" key="9">
    <source>
        <dbReference type="HAMAP-Rule" id="MF_00062"/>
    </source>
</evidence>
<dbReference type="CDD" id="cd04166">
    <property type="entry name" value="CysN_ATPS"/>
    <property type="match status" value="1"/>
</dbReference>
<dbReference type="InterPro" id="IPR009000">
    <property type="entry name" value="Transl_B-barrel_sf"/>
</dbReference>
<dbReference type="InterPro" id="IPR031157">
    <property type="entry name" value="G_TR_CS"/>
</dbReference>
<evidence type="ECO:0000313" key="11">
    <source>
        <dbReference type="EMBL" id="ASJ24711.1"/>
    </source>
</evidence>
<evidence type="ECO:0000256" key="6">
    <source>
        <dbReference type="ARBA" id="ARBA00023134"/>
    </source>
</evidence>
<dbReference type="Gene3D" id="3.40.50.300">
    <property type="entry name" value="P-loop containing nucleotide triphosphate hydrolases"/>
    <property type="match status" value="1"/>
</dbReference>
<comment type="catalytic activity">
    <reaction evidence="9">
        <text>sulfate + ATP + H(+) = adenosine 5'-phosphosulfate + diphosphate</text>
        <dbReference type="Rhea" id="RHEA:18133"/>
        <dbReference type="ChEBI" id="CHEBI:15378"/>
        <dbReference type="ChEBI" id="CHEBI:16189"/>
        <dbReference type="ChEBI" id="CHEBI:30616"/>
        <dbReference type="ChEBI" id="CHEBI:33019"/>
        <dbReference type="ChEBI" id="CHEBI:58243"/>
        <dbReference type="EC" id="2.7.7.4"/>
    </reaction>
</comment>
<dbReference type="Gene3D" id="2.40.30.10">
    <property type="entry name" value="Translation factors"/>
    <property type="match status" value="2"/>
</dbReference>
<dbReference type="InterPro" id="IPR041757">
    <property type="entry name" value="CysN_GTP-bd"/>
</dbReference>
<dbReference type="SUPFAM" id="SSF52540">
    <property type="entry name" value="P-loop containing nucleoside triphosphate hydrolases"/>
    <property type="match status" value="1"/>
</dbReference>
<feature type="binding site" evidence="9">
    <location>
        <begin position="165"/>
        <end position="168"/>
    </location>
    <ligand>
        <name>GTP</name>
        <dbReference type="ChEBI" id="CHEBI:37565"/>
    </ligand>
</feature>
<keyword evidence="6 9" id="KW-0342">GTP-binding</keyword>
<evidence type="ECO:0000256" key="8">
    <source>
        <dbReference type="ARBA" id="ARBA00062688"/>
    </source>
</evidence>
<evidence type="ECO:0000259" key="10">
    <source>
        <dbReference type="PROSITE" id="PS51722"/>
    </source>
</evidence>
<dbReference type="Proteomes" id="UP000197424">
    <property type="component" value="Chromosome"/>
</dbReference>
<evidence type="ECO:0000256" key="2">
    <source>
        <dbReference type="ARBA" id="ARBA00022679"/>
    </source>
</evidence>
<feature type="domain" description="Tr-type G" evidence="10">
    <location>
        <begin position="22"/>
        <end position="236"/>
    </location>
</feature>
<evidence type="ECO:0000256" key="5">
    <source>
        <dbReference type="ARBA" id="ARBA00022840"/>
    </source>
</evidence>
<dbReference type="EMBL" id="CP022115">
    <property type="protein sequence ID" value="ASJ24711.1"/>
    <property type="molecule type" value="Genomic_DNA"/>
</dbReference>
<dbReference type="PROSITE" id="PS51722">
    <property type="entry name" value="G_TR_2"/>
    <property type="match status" value="1"/>
</dbReference>
<evidence type="ECO:0000256" key="3">
    <source>
        <dbReference type="ARBA" id="ARBA00022695"/>
    </source>
</evidence>
<dbReference type="PRINTS" id="PR00315">
    <property type="entry name" value="ELONGATNFCT"/>
</dbReference>
<dbReference type="InterPro" id="IPR044139">
    <property type="entry name" value="CysN_NoDQ_III"/>
</dbReference>
<dbReference type="Pfam" id="PF22594">
    <property type="entry name" value="GTP-eEF1A_C"/>
    <property type="match status" value="1"/>
</dbReference>
<dbReference type="EC" id="2.7.7.4" evidence="9"/>
<dbReference type="GO" id="GO:0005525">
    <property type="term" value="F:GTP binding"/>
    <property type="evidence" value="ECO:0007669"/>
    <property type="project" value="UniProtKB-UniRule"/>
</dbReference>
<sequence>MTHQSDLIAEDIHAYLARHETKDLLRFITCGSVDDGKSTLIGRLLHDSRLIFEDQLAAIERDSQKHNTTDEAVDLALLVDGLQAEREQGITIDVAYRYFSTDTRKFIIADCPGHEQYTRNMATGASTADLAIILIDARYGVQTQTRRHSFIASLLGIRHVIVAVNKMDLLEFDQAVFERIRQDYLAFAKALDIHDIRFVPLSALRGDNVVSPSERMPWYDGPSLMQLLDSIRLDADQALQAFRLPVQYVNRPNLDFRGFCGTIAAGVIRPGDQVTVLPSGRQSRIRAIVTTDGELPVAVTGQAVTLTLEDEIDISRGDMIVRHGEPLPLVADRLTVELVWMHDAPLQTGRAYWVKLAGKWLPGRVTAVHHRVNVNTMESEAASSLALNEIAEVTLEIDAPVAVDAYRQCRATGSLILVDRISNATLGAGMIRSAEPSAGIQSEKDAARRWQAFEIEFNELVRRHFPHWQARDMRDWPGHKE</sequence>
<dbReference type="HAMAP" id="MF_00062">
    <property type="entry name" value="Sulf_adenylyltr_sub1"/>
    <property type="match status" value="1"/>
</dbReference>
<comment type="similarity">
    <text evidence="9">Belongs to the TRAFAC class translation factor GTPase superfamily. Classic translation factor GTPase family. CysN/NodQ subfamily.</text>
</comment>
<keyword evidence="4 9" id="KW-0547">Nucleotide-binding</keyword>
<comment type="function">
    <text evidence="7 9">With CysD forms the ATP sulfurylase (ATPS) that catalyzes the adenylation of sulfate producing adenosine 5'-phosphosulfate (APS) and diphosphate, the first enzymatic step in sulfur assimilation pathway. APS synthesis involves the formation of a high-energy phosphoric-sulfuric acid anhydride bond driven by GTP hydrolysis by CysN coupled to ATP hydrolysis by CysD.</text>
</comment>
<dbReference type="Pfam" id="PF00009">
    <property type="entry name" value="GTP_EFTU"/>
    <property type="match status" value="1"/>
</dbReference>
<dbReference type="RefSeq" id="WP_088860889.1">
    <property type="nucleotide sequence ID" value="NZ_CP022115.1"/>
</dbReference>
<dbReference type="InterPro" id="IPR027417">
    <property type="entry name" value="P-loop_NTPase"/>
</dbReference>
<dbReference type="NCBIfam" id="NF004035">
    <property type="entry name" value="PRK05506.1"/>
    <property type="match status" value="1"/>
</dbReference>
<accession>A0A248LJN9</accession>
<dbReference type="CDD" id="cd04095">
    <property type="entry name" value="CysN_NoDQ_III"/>
    <property type="match status" value="1"/>
</dbReference>
<keyword evidence="3 9" id="KW-0548">Nucleotidyltransferase</keyword>
<comment type="pathway">
    <text evidence="1 9">Sulfur metabolism; hydrogen sulfide biosynthesis; sulfite from sulfate: step 1/3.</text>
</comment>
<evidence type="ECO:0000256" key="7">
    <source>
        <dbReference type="ARBA" id="ARBA00055271"/>
    </source>
</evidence>
<dbReference type="InterPro" id="IPR009001">
    <property type="entry name" value="Transl_elong_EF1A/Init_IF2_C"/>
</dbReference>
<evidence type="ECO:0000256" key="1">
    <source>
        <dbReference type="ARBA" id="ARBA00005048"/>
    </source>
</evidence>
<name>A0A248LJN9_9NEIS</name>
<keyword evidence="2 9" id="KW-0808">Transferase</keyword>
<organism evidence="11 12">
    <name type="scientific">Laribacter hongkongensis</name>
    <dbReference type="NCBI Taxonomy" id="168471"/>
    <lineage>
        <taxon>Bacteria</taxon>
        <taxon>Pseudomonadati</taxon>
        <taxon>Pseudomonadota</taxon>
        <taxon>Betaproteobacteria</taxon>
        <taxon>Neisseriales</taxon>
        <taxon>Aquaspirillaceae</taxon>
        <taxon>Laribacter</taxon>
    </lineage>
</organism>
<evidence type="ECO:0000313" key="12">
    <source>
        <dbReference type="Proteomes" id="UP000197424"/>
    </source>
</evidence>
<protein>
    <recommendedName>
        <fullName evidence="9">Sulfate adenylyltransferase subunit 1</fullName>
        <ecNumber evidence="9">2.7.7.4</ecNumber>
    </recommendedName>
    <alternativeName>
        <fullName evidence="9">ATP-sulfurylase large subunit</fullName>
    </alternativeName>
    <alternativeName>
        <fullName evidence="9">Sulfate adenylate transferase</fullName>
        <shortName evidence="9">SAT</shortName>
    </alternativeName>
</protein>
<dbReference type="InterPro" id="IPR054696">
    <property type="entry name" value="GTP-eEF1A_C"/>
</dbReference>
<dbReference type="AlphaFoldDB" id="A0A248LJN9"/>
<dbReference type="InterPro" id="IPR000795">
    <property type="entry name" value="T_Tr_GTP-bd_dom"/>
</dbReference>
<gene>
    <name evidence="9" type="primary">cysN</name>
    <name evidence="11" type="ORF">LHGZ1_1880</name>
</gene>
<dbReference type="GO" id="GO:0005524">
    <property type="term" value="F:ATP binding"/>
    <property type="evidence" value="ECO:0007669"/>
    <property type="project" value="UniProtKB-KW"/>
</dbReference>
<dbReference type="CDD" id="cd03695">
    <property type="entry name" value="CysN_NodQ_II"/>
    <property type="match status" value="1"/>
</dbReference>
<evidence type="ECO:0000256" key="4">
    <source>
        <dbReference type="ARBA" id="ARBA00022741"/>
    </source>
</evidence>
<dbReference type="InterPro" id="IPR044138">
    <property type="entry name" value="CysN_II"/>
</dbReference>
<reference evidence="12" key="1">
    <citation type="submission" date="2017-06" db="EMBL/GenBank/DDBJ databases">
        <title>Whole genome sequence of Laribacter hongkongensis LHGZ1.</title>
        <authorList>
            <person name="Chen D."/>
            <person name="Wu H."/>
            <person name="Chen J."/>
        </authorList>
    </citation>
    <scope>NUCLEOTIDE SEQUENCE [LARGE SCALE GENOMIC DNA]</scope>
    <source>
        <strain evidence="12">LHGZ1</strain>
    </source>
</reference>
<dbReference type="SUPFAM" id="SSF50465">
    <property type="entry name" value="EF-Tu/eEF-1alpha/eIF2-gamma C-terminal domain"/>
    <property type="match status" value="1"/>
</dbReference>
<feature type="binding site" evidence="9">
    <location>
        <begin position="110"/>
        <end position="114"/>
    </location>
    <ligand>
        <name>GTP</name>
        <dbReference type="ChEBI" id="CHEBI:37565"/>
    </ligand>
</feature>
<dbReference type="InterPro" id="IPR050100">
    <property type="entry name" value="TRAFAC_GTPase_members"/>
</dbReference>
<dbReference type="GO" id="GO:0003924">
    <property type="term" value="F:GTPase activity"/>
    <property type="evidence" value="ECO:0007669"/>
    <property type="project" value="InterPro"/>
</dbReference>
<feature type="binding site" evidence="9">
    <location>
        <begin position="31"/>
        <end position="38"/>
    </location>
    <ligand>
        <name>GTP</name>
        <dbReference type="ChEBI" id="CHEBI:37565"/>
    </ligand>
</feature>
<dbReference type="GO" id="GO:0000103">
    <property type="term" value="P:sulfate assimilation"/>
    <property type="evidence" value="ECO:0007669"/>
    <property type="project" value="UniProtKB-UniRule"/>
</dbReference>
<dbReference type="UniPathway" id="UPA00140">
    <property type="reaction ID" value="UER00204"/>
</dbReference>
<dbReference type="NCBIfam" id="TIGR02034">
    <property type="entry name" value="CysN"/>
    <property type="match status" value="1"/>
</dbReference>
<proteinExistence type="inferred from homology"/>
<dbReference type="PANTHER" id="PTHR23115">
    <property type="entry name" value="TRANSLATION FACTOR"/>
    <property type="match status" value="1"/>
</dbReference>